<reference evidence="3" key="1">
    <citation type="submission" date="2013-06" db="EMBL/GenBank/DDBJ databases">
        <authorList>
            <person name="Zhao Q."/>
        </authorList>
    </citation>
    <scope>NUCLEOTIDE SEQUENCE</scope>
    <source>
        <strain evidence="3">cv. W1943</strain>
    </source>
</reference>
<protein>
    <submittedName>
        <fullName evidence="2">Uncharacterized protein</fullName>
    </submittedName>
</protein>
<feature type="region of interest" description="Disordered" evidence="1">
    <location>
        <begin position="1"/>
        <end position="31"/>
    </location>
</feature>
<accession>A0A0E0RBJ6</accession>
<organism evidence="2 3">
    <name type="scientific">Oryza rufipogon</name>
    <name type="common">Brownbeard rice</name>
    <name type="synonym">Asian wild rice</name>
    <dbReference type="NCBI Taxonomy" id="4529"/>
    <lineage>
        <taxon>Eukaryota</taxon>
        <taxon>Viridiplantae</taxon>
        <taxon>Streptophyta</taxon>
        <taxon>Embryophyta</taxon>
        <taxon>Tracheophyta</taxon>
        <taxon>Spermatophyta</taxon>
        <taxon>Magnoliopsida</taxon>
        <taxon>Liliopsida</taxon>
        <taxon>Poales</taxon>
        <taxon>Poaceae</taxon>
        <taxon>BOP clade</taxon>
        <taxon>Oryzoideae</taxon>
        <taxon>Oryzeae</taxon>
        <taxon>Oryzinae</taxon>
        <taxon>Oryza</taxon>
    </lineage>
</organism>
<evidence type="ECO:0000313" key="2">
    <source>
        <dbReference type="EnsemblPlants" id="ORUFI11G23170.1"/>
    </source>
</evidence>
<dbReference type="HOGENOM" id="CLU_1333815_0_0_1"/>
<evidence type="ECO:0000256" key="1">
    <source>
        <dbReference type="SAM" id="MobiDB-lite"/>
    </source>
</evidence>
<keyword evidence="3" id="KW-1185">Reference proteome</keyword>
<name>A0A0E0RBJ6_ORYRU</name>
<dbReference type="Proteomes" id="UP000008022">
    <property type="component" value="Unassembled WGS sequence"/>
</dbReference>
<evidence type="ECO:0000313" key="3">
    <source>
        <dbReference type="Proteomes" id="UP000008022"/>
    </source>
</evidence>
<dbReference type="Gramene" id="ORUFI11G23170.1">
    <property type="protein sequence ID" value="ORUFI11G23170.1"/>
    <property type="gene ID" value="ORUFI11G23170"/>
</dbReference>
<sequence>MPRLDRQLATTSLAYKRGSSPSSFSPHYHHPNPSLSPPSFSRFALCCCQPEPPCYSPGAAVAGGASPEFAAALPQPLVASPRPIAATHRCPRPSRAKEREEEETGLLKPLPSRAQRLFFLPTRASLSLAFHRHHRVTSLASHRSENPTTQIPAVAAVGRASSMSRRLSRSPRVTSCRVAVVFTVESPPVHDAKPSRRHLVHPGIPP</sequence>
<reference evidence="2" key="2">
    <citation type="submission" date="2015-06" db="UniProtKB">
        <authorList>
            <consortium name="EnsemblPlants"/>
        </authorList>
    </citation>
    <scope>IDENTIFICATION</scope>
</reference>
<proteinExistence type="predicted"/>
<dbReference type="EnsemblPlants" id="ORUFI11G23170.1">
    <property type="protein sequence ID" value="ORUFI11G23170.1"/>
    <property type="gene ID" value="ORUFI11G23170"/>
</dbReference>
<dbReference type="AlphaFoldDB" id="A0A0E0RBJ6"/>
<feature type="region of interest" description="Disordered" evidence="1">
    <location>
        <begin position="82"/>
        <end position="105"/>
    </location>
</feature>